<proteinExistence type="predicted"/>
<protein>
    <submittedName>
        <fullName evidence="1">Uncharacterized protein</fullName>
    </submittedName>
</protein>
<name>A0A0A8ZSE0_ARUDO</name>
<reference evidence="1" key="1">
    <citation type="submission" date="2014-09" db="EMBL/GenBank/DDBJ databases">
        <authorList>
            <person name="Magalhaes I.L.F."/>
            <person name="Oliveira U."/>
            <person name="Santos F.R."/>
            <person name="Vidigal T.H.D.A."/>
            <person name="Brescovit A.D."/>
            <person name="Santos A.J."/>
        </authorList>
    </citation>
    <scope>NUCLEOTIDE SEQUENCE</scope>
    <source>
        <tissue evidence="1">Shoot tissue taken approximately 20 cm above the soil surface</tissue>
    </source>
</reference>
<organism evidence="1">
    <name type="scientific">Arundo donax</name>
    <name type="common">Giant reed</name>
    <name type="synonym">Donax arundinaceus</name>
    <dbReference type="NCBI Taxonomy" id="35708"/>
    <lineage>
        <taxon>Eukaryota</taxon>
        <taxon>Viridiplantae</taxon>
        <taxon>Streptophyta</taxon>
        <taxon>Embryophyta</taxon>
        <taxon>Tracheophyta</taxon>
        <taxon>Spermatophyta</taxon>
        <taxon>Magnoliopsida</taxon>
        <taxon>Liliopsida</taxon>
        <taxon>Poales</taxon>
        <taxon>Poaceae</taxon>
        <taxon>PACMAD clade</taxon>
        <taxon>Arundinoideae</taxon>
        <taxon>Arundineae</taxon>
        <taxon>Arundo</taxon>
    </lineage>
</organism>
<sequence length="50" mass="6073">MRRTFLLYSRAKQEKGFLFCFSRSFFLNLIHSGRNIDRLLEKETCPLLYL</sequence>
<reference evidence="1" key="2">
    <citation type="journal article" date="2015" name="Data Brief">
        <title>Shoot transcriptome of the giant reed, Arundo donax.</title>
        <authorList>
            <person name="Barrero R.A."/>
            <person name="Guerrero F.D."/>
            <person name="Moolhuijzen P."/>
            <person name="Goolsby J.A."/>
            <person name="Tidwell J."/>
            <person name="Bellgard S.E."/>
            <person name="Bellgard M.I."/>
        </authorList>
    </citation>
    <scope>NUCLEOTIDE SEQUENCE</scope>
    <source>
        <tissue evidence="1">Shoot tissue taken approximately 20 cm above the soil surface</tissue>
    </source>
</reference>
<dbReference type="EMBL" id="GBRH01255551">
    <property type="protein sequence ID" value="JAD42344.1"/>
    <property type="molecule type" value="Transcribed_RNA"/>
</dbReference>
<accession>A0A0A8ZSE0</accession>
<dbReference type="AlphaFoldDB" id="A0A0A8ZSE0"/>
<evidence type="ECO:0000313" key="1">
    <source>
        <dbReference type="EMBL" id="JAD42344.1"/>
    </source>
</evidence>